<evidence type="ECO:0000256" key="6">
    <source>
        <dbReference type="HAMAP-Rule" id="MF_00362"/>
    </source>
</evidence>
<dbReference type="PATRIC" id="fig|1133569.4.peg.828"/>
<evidence type="ECO:0000313" key="8">
    <source>
        <dbReference type="Proteomes" id="UP000051576"/>
    </source>
</evidence>
<dbReference type="InterPro" id="IPR002363">
    <property type="entry name" value="Ribosomal_uL10_CS_bac"/>
</dbReference>
<evidence type="ECO:0000256" key="4">
    <source>
        <dbReference type="ARBA" id="ARBA00026025"/>
    </source>
</evidence>
<evidence type="ECO:0000256" key="3">
    <source>
        <dbReference type="ARBA" id="ARBA00023274"/>
    </source>
</evidence>
<organism evidence="7 8">
    <name type="scientific">Liquorilactobacillus vini DSM 20605</name>
    <dbReference type="NCBI Taxonomy" id="1133569"/>
    <lineage>
        <taxon>Bacteria</taxon>
        <taxon>Bacillati</taxon>
        <taxon>Bacillota</taxon>
        <taxon>Bacilli</taxon>
        <taxon>Lactobacillales</taxon>
        <taxon>Lactobacillaceae</taxon>
        <taxon>Liquorilactobacillus</taxon>
    </lineage>
</organism>
<gene>
    <name evidence="6" type="primary">rplJ</name>
    <name evidence="7" type="ORF">FD21_GL000767</name>
</gene>
<keyword evidence="8" id="KW-1185">Reference proteome</keyword>
<dbReference type="STRING" id="1133569.FD21_GL000767"/>
<comment type="function">
    <text evidence="6">Forms part of the ribosomal stalk, playing a central role in the interaction of the ribosome with GTP-bound translation factors.</text>
</comment>
<name>A0A0R2CAI4_9LACO</name>
<dbReference type="InterPro" id="IPR043141">
    <property type="entry name" value="Ribosomal_uL10-like_sf"/>
</dbReference>
<keyword evidence="2 6" id="KW-0689">Ribosomal protein</keyword>
<dbReference type="GO" id="GO:0015934">
    <property type="term" value="C:large ribosomal subunit"/>
    <property type="evidence" value="ECO:0007669"/>
    <property type="project" value="InterPro"/>
</dbReference>
<dbReference type="GO" id="GO:0070180">
    <property type="term" value="F:large ribosomal subunit rRNA binding"/>
    <property type="evidence" value="ECO:0007669"/>
    <property type="project" value="UniProtKB-UniRule"/>
</dbReference>
<keyword evidence="6" id="KW-0699">rRNA-binding</keyword>
<dbReference type="GO" id="GO:0006412">
    <property type="term" value="P:translation"/>
    <property type="evidence" value="ECO:0007669"/>
    <property type="project" value="UniProtKB-UniRule"/>
</dbReference>
<evidence type="ECO:0000256" key="2">
    <source>
        <dbReference type="ARBA" id="ARBA00022980"/>
    </source>
</evidence>
<evidence type="ECO:0000256" key="1">
    <source>
        <dbReference type="ARBA" id="ARBA00008889"/>
    </source>
</evidence>
<keyword evidence="3 6" id="KW-0687">Ribonucleoprotein</keyword>
<dbReference type="Proteomes" id="UP000051576">
    <property type="component" value="Unassembled WGS sequence"/>
</dbReference>
<comment type="similarity">
    <text evidence="1 6">Belongs to the universal ribosomal protein uL10 family.</text>
</comment>
<evidence type="ECO:0000313" key="7">
    <source>
        <dbReference type="EMBL" id="KRM88830.1"/>
    </source>
</evidence>
<dbReference type="InterPro" id="IPR022973">
    <property type="entry name" value="Ribosomal_uL10_bac"/>
</dbReference>
<dbReference type="Pfam" id="PF00466">
    <property type="entry name" value="Ribosomal_L10"/>
    <property type="match status" value="1"/>
</dbReference>
<dbReference type="Gene3D" id="3.30.70.1730">
    <property type="match status" value="1"/>
</dbReference>
<dbReference type="HAMAP" id="MF_00362">
    <property type="entry name" value="Ribosomal_uL10"/>
    <property type="match status" value="1"/>
</dbReference>
<dbReference type="InterPro" id="IPR001790">
    <property type="entry name" value="Ribosomal_uL10"/>
</dbReference>
<sequence length="172" mass="18748">MKFLSKEVIAKKSEIVDGLAKKFQDSVSVVVVNYRGVTVEEVTELRKQLREEGVEFRVVKNTYLKRAADKVGYEGLDETFTGPTAVAFSSEDVVAPARILAKFAKDIDALELKGGIIEGKVASLDEIQEIAKLPNREGLLSMLVSVLQAPVRNFAYAVKAVADSKEENGDAA</sequence>
<comment type="caution">
    <text evidence="7">The sequence shown here is derived from an EMBL/GenBank/DDBJ whole genome shotgun (WGS) entry which is preliminary data.</text>
</comment>
<keyword evidence="6" id="KW-0694">RNA-binding</keyword>
<dbReference type="NCBIfam" id="NF000955">
    <property type="entry name" value="PRK00099.1-1"/>
    <property type="match status" value="1"/>
</dbReference>
<dbReference type="CDD" id="cd05797">
    <property type="entry name" value="Ribosomal_L10"/>
    <property type="match status" value="1"/>
</dbReference>
<dbReference type="EMBL" id="AYYX01000020">
    <property type="protein sequence ID" value="KRM88830.1"/>
    <property type="molecule type" value="Genomic_DNA"/>
</dbReference>
<evidence type="ECO:0000256" key="5">
    <source>
        <dbReference type="ARBA" id="ARBA00035202"/>
    </source>
</evidence>
<comment type="subunit">
    <text evidence="4 6">Part of the ribosomal stalk of the 50S ribosomal subunit. The N-terminus interacts with L11 and the large rRNA to form the base of the stalk. The C-terminus forms an elongated spine to which L12 dimers bind in a sequential fashion forming a multimeric L10(L12)X complex.</text>
</comment>
<dbReference type="Gene3D" id="6.10.250.290">
    <property type="match status" value="1"/>
</dbReference>
<dbReference type="AlphaFoldDB" id="A0A0R2CAI4"/>
<dbReference type="InterPro" id="IPR047865">
    <property type="entry name" value="Ribosomal_uL10_bac_type"/>
</dbReference>
<dbReference type="eggNOG" id="COG0244">
    <property type="taxonomic scope" value="Bacteria"/>
</dbReference>
<dbReference type="SUPFAM" id="SSF160369">
    <property type="entry name" value="Ribosomal protein L10-like"/>
    <property type="match status" value="1"/>
</dbReference>
<protein>
    <recommendedName>
        <fullName evidence="5 6">Large ribosomal subunit protein uL10</fullName>
    </recommendedName>
</protein>
<proteinExistence type="inferred from homology"/>
<dbReference type="PANTHER" id="PTHR11560">
    <property type="entry name" value="39S RIBOSOMAL PROTEIN L10, MITOCHONDRIAL"/>
    <property type="match status" value="1"/>
</dbReference>
<dbReference type="PROSITE" id="PS01109">
    <property type="entry name" value="RIBOSOMAL_L10"/>
    <property type="match status" value="1"/>
</dbReference>
<dbReference type="GO" id="GO:0003735">
    <property type="term" value="F:structural constituent of ribosome"/>
    <property type="evidence" value="ECO:0007669"/>
    <property type="project" value="InterPro"/>
</dbReference>
<reference evidence="7 8" key="1">
    <citation type="journal article" date="2015" name="Genome Announc.">
        <title>Expanding the biotechnology potential of lactobacilli through comparative genomics of 213 strains and associated genera.</title>
        <authorList>
            <person name="Sun Z."/>
            <person name="Harris H.M."/>
            <person name="McCann A."/>
            <person name="Guo C."/>
            <person name="Argimon S."/>
            <person name="Zhang W."/>
            <person name="Yang X."/>
            <person name="Jeffery I.B."/>
            <person name="Cooney J.C."/>
            <person name="Kagawa T.F."/>
            <person name="Liu W."/>
            <person name="Song Y."/>
            <person name="Salvetti E."/>
            <person name="Wrobel A."/>
            <person name="Rasinkangas P."/>
            <person name="Parkhill J."/>
            <person name="Rea M.C."/>
            <person name="O'Sullivan O."/>
            <person name="Ritari J."/>
            <person name="Douillard F.P."/>
            <person name="Paul Ross R."/>
            <person name="Yang R."/>
            <person name="Briner A.E."/>
            <person name="Felis G.E."/>
            <person name="de Vos W.M."/>
            <person name="Barrangou R."/>
            <person name="Klaenhammer T.R."/>
            <person name="Caufield P.W."/>
            <person name="Cui Y."/>
            <person name="Zhang H."/>
            <person name="O'Toole P.W."/>
        </authorList>
    </citation>
    <scope>NUCLEOTIDE SEQUENCE [LARGE SCALE GENOMIC DNA]</scope>
    <source>
        <strain evidence="7 8">DSM 20605</strain>
    </source>
</reference>
<accession>A0A0R2CAI4</accession>